<organism evidence="2">
    <name type="scientific">uncultured Actinomycetospora sp</name>
    <dbReference type="NCBI Taxonomy" id="1135996"/>
    <lineage>
        <taxon>Bacteria</taxon>
        <taxon>Bacillati</taxon>
        <taxon>Actinomycetota</taxon>
        <taxon>Actinomycetes</taxon>
        <taxon>Pseudonocardiales</taxon>
        <taxon>Pseudonocardiaceae</taxon>
        <taxon>Actinomycetospora</taxon>
        <taxon>environmental samples</taxon>
    </lineage>
</organism>
<dbReference type="AlphaFoldDB" id="A0A6J4JZ47"/>
<name>A0A6J4JZ47_9PSEU</name>
<sequence length="42" mass="4510">GRPAHDRARPRRRHDRHGRRAPRAGGGAGRAVALVVPEPGPL</sequence>
<evidence type="ECO:0000313" key="2">
    <source>
        <dbReference type="EMBL" id="CAA9291434.1"/>
    </source>
</evidence>
<proteinExistence type="predicted"/>
<protein>
    <submittedName>
        <fullName evidence="2">Uncharacterized protein</fullName>
    </submittedName>
</protein>
<dbReference type="EMBL" id="CADCTH010000563">
    <property type="protein sequence ID" value="CAA9291434.1"/>
    <property type="molecule type" value="Genomic_DNA"/>
</dbReference>
<feature type="compositionally biased region" description="Basic residues" evidence="1">
    <location>
        <begin position="8"/>
        <end position="22"/>
    </location>
</feature>
<gene>
    <name evidence="2" type="ORF">AVDCRST_MAG54-4473</name>
</gene>
<reference evidence="2" key="1">
    <citation type="submission" date="2020-02" db="EMBL/GenBank/DDBJ databases">
        <authorList>
            <person name="Meier V. D."/>
        </authorList>
    </citation>
    <scope>NUCLEOTIDE SEQUENCE</scope>
    <source>
        <strain evidence="2">AVDCRST_MAG54</strain>
    </source>
</reference>
<feature type="non-terminal residue" evidence="2">
    <location>
        <position position="1"/>
    </location>
</feature>
<feature type="non-terminal residue" evidence="2">
    <location>
        <position position="42"/>
    </location>
</feature>
<accession>A0A6J4JZ47</accession>
<evidence type="ECO:0000256" key="1">
    <source>
        <dbReference type="SAM" id="MobiDB-lite"/>
    </source>
</evidence>
<feature type="region of interest" description="Disordered" evidence="1">
    <location>
        <begin position="1"/>
        <end position="42"/>
    </location>
</feature>